<evidence type="ECO:0000313" key="10">
    <source>
        <dbReference type="Proteomes" id="UP000422108"/>
    </source>
</evidence>
<keyword evidence="10" id="KW-1185">Reference proteome</keyword>
<comment type="function">
    <text evidence="6">Part of a membrane-bound complex that couples electron transfer with translocation of ions across the membrane.</text>
</comment>
<sequence>MDAEKKQPAGGLKANYLVQAWLVIFLAIGFGVSLAGVQLALGPVIEQNKMNETLQKVPELVLGREATQKMAAENQTLEITPKQIAVKKPTSEKFYSVYQASYQGAPKGWVIKTKGQGYADNIELLIGLTADLKTITGLFVLDQKETPGLGNKIITDAWRGQFINAPASAPLVVVKTGATKPGEIDAVTGATISSKSVTTLINSAITDLRQPLTSGAAETGKGGKANG</sequence>
<keyword evidence="2 6" id="KW-0597">Phosphoprotein</keyword>
<evidence type="ECO:0000256" key="5">
    <source>
        <dbReference type="ARBA" id="ARBA00022982"/>
    </source>
</evidence>
<evidence type="ECO:0000256" key="6">
    <source>
        <dbReference type="HAMAP-Rule" id="MF_00479"/>
    </source>
</evidence>
<dbReference type="GO" id="GO:0010181">
    <property type="term" value="F:FMN binding"/>
    <property type="evidence" value="ECO:0007669"/>
    <property type="project" value="InterPro"/>
</dbReference>
<dbReference type="PANTHER" id="PTHR36118:SF1">
    <property type="entry name" value="ION-TRANSLOCATING OXIDOREDUCTASE COMPLEX SUBUNIT G"/>
    <property type="match status" value="1"/>
</dbReference>
<comment type="subunit">
    <text evidence="6">The complex is composed of six subunits: RnfA, RnfB, RnfC, RnfD, RnfE and RnfG.</text>
</comment>
<evidence type="ECO:0000259" key="8">
    <source>
        <dbReference type="SMART" id="SM00900"/>
    </source>
</evidence>
<reference evidence="9 10" key="1">
    <citation type="submission" date="2019-11" db="EMBL/GenBank/DDBJ databases">
        <title>Comparative genomics of hydrocarbon-degrading Desulfosarcina strains.</title>
        <authorList>
            <person name="Watanabe M."/>
            <person name="Kojima H."/>
            <person name="Fukui M."/>
        </authorList>
    </citation>
    <scope>NUCLEOTIDE SEQUENCE [LARGE SCALE GENOMIC DNA]</scope>
    <source>
        <strain evidence="10">oXyS1</strain>
    </source>
</reference>
<keyword evidence="6 7" id="KW-0812">Transmembrane</keyword>
<dbReference type="AlphaFoldDB" id="A0A5K8AIF3"/>
<proteinExistence type="inferred from homology"/>
<evidence type="ECO:0000256" key="1">
    <source>
        <dbReference type="ARBA" id="ARBA00022448"/>
    </source>
</evidence>
<dbReference type="GO" id="GO:0022900">
    <property type="term" value="P:electron transport chain"/>
    <property type="evidence" value="ECO:0007669"/>
    <property type="project" value="UniProtKB-UniRule"/>
</dbReference>
<feature type="domain" description="FMN-binding" evidence="8">
    <location>
        <begin position="117"/>
        <end position="208"/>
    </location>
</feature>
<evidence type="ECO:0000313" key="9">
    <source>
        <dbReference type="EMBL" id="BBO92269.1"/>
    </source>
</evidence>
<dbReference type="EC" id="7.-.-.-" evidence="6"/>
<dbReference type="Pfam" id="PF04205">
    <property type="entry name" value="FMN_bind"/>
    <property type="match status" value="1"/>
</dbReference>
<dbReference type="RefSeq" id="WP_155313038.1">
    <property type="nucleotide sequence ID" value="NZ_AP021879.1"/>
</dbReference>
<feature type="transmembrane region" description="Helical" evidence="7">
    <location>
        <begin position="20"/>
        <end position="41"/>
    </location>
</feature>
<comment type="subcellular location">
    <subcellularLocation>
        <location evidence="6">Cell membrane</location>
        <topology evidence="6">Single-pass membrane protein</topology>
    </subcellularLocation>
</comment>
<organism evidence="9 10">
    <name type="scientific">Desulfosarcina ovata subsp. ovata</name>
    <dbReference type="NCBI Taxonomy" id="2752305"/>
    <lineage>
        <taxon>Bacteria</taxon>
        <taxon>Pseudomonadati</taxon>
        <taxon>Thermodesulfobacteriota</taxon>
        <taxon>Desulfobacteria</taxon>
        <taxon>Desulfobacterales</taxon>
        <taxon>Desulfosarcinaceae</taxon>
        <taxon>Desulfosarcina</taxon>
    </lineage>
</organism>
<comment type="similarity">
    <text evidence="6">Belongs to the RnfG family.</text>
</comment>
<keyword evidence="4 6" id="KW-0288">FMN</keyword>
<gene>
    <name evidence="6" type="primary">rnfG</name>
    <name evidence="9" type="ORF">DSCOOX_54490</name>
</gene>
<keyword evidence="6 7" id="KW-1133">Transmembrane helix</keyword>
<dbReference type="SMART" id="SM00900">
    <property type="entry name" value="FMN_bind"/>
    <property type="match status" value="1"/>
</dbReference>
<keyword evidence="1 6" id="KW-0813">Transport</keyword>
<dbReference type="GO" id="GO:0009055">
    <property type="term" value="F:electron transfer activity"/>
    <property type="evidence" value="ECO:0007669"/>
    <property type="project" value="InterPro"/>
</dbReference>
<dbReference type="InterPro" id="IPR007329">
    <property type="entry name" value="FMN-bd"/>
</dbReference>
<keyword evidence="6 7" id="KW-0472">Membrane</keyword>
<evidence type="ECO:0000256" key="7">
    <source>
        <dbReference type="SAM" id="Phobius"/>
    </source>
</evidence>
<dbReference type="PIRSF" id="PIRSF006091">
    <property type="entry name" value="E_trnsport_RnfG"/>
    <property type="match status" value="1"/>
</dbReference>
<keyword evidence="5 6" id="KW-0249">Electron transport</keyword>
<dbReference type="HAMAP" id="MF_00479">
    <property type="entry name" value="RsxG_RnfG"/>
    <property type="match status" value="1"/>
</dbReference>
<dbReference type="PANTHER" id="PTHR36118">
    <property type="entry name" value="ION-TRANSLOCATING OXIDOREDUCTASE COMPLEX SUBUNIT G"/>
    <property type="match status" value="1"/>
</dbReference>
<evidence type="ECO:0000256" key="3">
    <source>
        <dbReference type="ARBA" id="ARBA00022630"/>
    </source>
</evidence>
<comment type="cofactor">
    <cofactor evidence="6">
        <name>FMN</name>
        <dbReference type="ChEBI" id="CHEBI:58210"/>
    </cofactor>
</comment>
<protein>
    <recommendedName>
        <fullName evidence="6">Ion-translocating oxidoreductase complex subunit G</fullName>
        <ecNumber evidence="6">7.-.-.-</ecNumber>
    </recommendedName>
    <alternativeName>
        <fullName evidence="6">Rnf electron transport complex subunit G</fullName>
    </alternativeName>
</protein>
<accession>A0A5K8AIF3</accession>
<evidence type="ECO:0000256" key="2">
    <source>
        <dbReference type="ARBA" id="ARBA00022553"/>
    </source>
</evidence>
<keyword evidence="3 6" id="KW-0285">Flavoprotein</keyword>
<name>A0A5K8AIF3_9BACT</name>
<dbReference type="GO" id="GO:0005886">
    <property type="term" value="C:plasma membrane"/>
    <property type="evidence" value="ECO:0007669"/>
    <property type="project" value="UniProtKB-SubCell"/>
</dbReference>
<keyword evidence="6" id="KW-1003">Cell membrane</keyword>
<evidence type="ECO:0000256" key="4">
    <source>
        <dbReference type="ARBA" id="ARBA00022643"/>
    </source>
</evidence>
<keyword evidence="6" id="KW-1278">Translocase</keyword>
<dbReference type="Proteomes" id="UP000422108">
    <property type="component" value="Chromosome"/>
</dbReference>
<feature type="modified residue" description="FMN phosphoryl threonine" evidence="6">
    <location>
        <position position="191"/>
    </location>
</feature>
<dbReference type="InterPro" id="IPR010209">
    <property type="entry name" value="Ion_transpt_RnfG/RsxG"/>
</dbReference>
<dbReference type="EMBL" id="AP021879">
    <property type="protein sequence ID" value="BBO92269.1"/>
    <property type="molecule type" value="Genomic_DNA"/>
</dbReference>